<feature type="non-terminal residue" evidence="2">
    <location>
        <position position="298"/>
    </location>
</feature>
<dbReference type="EMBL" id="SNRW01033364">
    <property type="protein sequence ID" value="KAA6356206.1"/>
    <property type="molecule type" value="Genomic_DNA"/>
</dbReference>
<evidence type="ECO:0000313" key="2">
    <source>
        <dbReference type="EMBL" id="KAA6356206.1"/>
    </source>
</evidence>
<gene>
    <name evidence="2" type="ORF">EZS28_048267</name>
</gene>
<name>A0A5J4TCP4_9EUKA</name>
<proteinExistence type="predicted"/>
<evidence type="ECO:0000313" key="3">
    <source>
        <dbReference type="Proteomes" id="UP000324800"/>
    </source>
</evidence>
<dbReference type="AlphaFoldDB" id="A0A5J4TCP4"/>
<sequence length="298" mass="35285">MQLKQKFGEEKVEEQIALEEEQKRKALKEEEGKKQQEEDERKALEEEQKRNALEEEQRRKTLEEEQRRKVLEEEQRRKALEEEQRKKVLEEEERKAFKEELQLTDGHRQFLLTKLQQLFENQKIISQDAQLYKEADIVIYFLRKIRKPSGIADLRRLQKDIDTDSVKMPKIVDKYIHEPRYDNAITALIEYSLREEAISKAAEDASFENIISILASFKQDQSVDQIVDPFSHLLEQAKEGQKLKKEDITQLQSLSRTHLLNTAIFNDQHNPINISEVLQLLLRGDQYVINMLQNSSNI</sequence>
<comment type="caution">
    <text evidence="2">The sequence shown here is derived from an EMBL/GenBank/DDBJ whole genome shotgun (WGS) entry which is preliminary data.</text>
</comment>
<dbReference type="Proteomes" id="UP000324800">
    <property type="component" value="Unassembled WGS sequence"/>
</dbReference>
<evidence type="ECO:0000256" key="1">
    <source>
        <dbReference type="SAM" id="MobiDB-lite"/>
    </source>
</evidence>
<feature type="region of interest" description="Disordered" evidence="1">
    <location>
        <begin position="23"/>
        <end position="68"/>
    </location>
</feature>
<accession>A0A5J4TCP4</accession>
<protein>
    <submittedName>
        <fullName evidence="2">Uncharacterized protein</fullName>
    </submittedName>
</protein>
<reference evidence="2 3" key="1">
    <citation type="submission" date="2019-03" db="EMBL/GenBank/DDBJ databases">
        <title>Single cell metagenomics reveals metabolic interactions within the superorganism composed of flagellate Streblomastix strix and complex community of Bacteroidetes bacteria on its surface.</title>
        <authorList>
            <person name="Treitli S.C."/>
            <person name="Kolisko M."/>
            <person name="Husnik F."/>
            <person name="Keeling P."/>
            <person name="Hampl V."/>
        </authorList>
    </citation>
    <scope>NUCLEOTIDE SEQUENCE [LARGE SCALE GENOMIC DNA]</scope>
    <source>
        <strain evidence="2">ST1C</strain>
    </source>
</reference>
<organism evidence="2 3">
    <name type="scientific">Streblomastix strix</name>
    <dbReference type="NCBI Taxonomy" id="222440"/>
    <lineage>
        <taxon>Eukaryota</taxon>
        <taxon>Metamonada</taxon>
        <taxon>Preaxostyla</taxon>
        <taxon>Oxymonadida</taxon>
        <taxon>Streblomastigidae</taxon>
        <taxon>Streblomastix</taxon>
    </lineage>
</organism>